<organism evidence="2 3">
    <name type="scientific">Aeribacillus alveayuensis</name>
    <dbReference type="NCBI Taxonomy" id="279215"/>
    <lineage>
        <taxon>Bacteria</taxon>
        <taxon>Bacillati</taxon>
        <taxon>Bacillota</taxon>
        <taxon>Bacilli</taxon>
        <taxon>Bacillales</taxon>
        <taxon>Bacillaceae</taxon>
        <taxon>Aeribacillus</taxon>
    </lineage>
</organism>
<dbReference type="PIRSF" id="PIRSF021332">
    <property type="entry name" value="DUF1054"/>
    <property type="match status" value="1"/>
</dbReference>
<keyword evidence="3" id="KW-1185">Reference proteome</keyword>
<sequence>MGPLTPFQQEDFAVLEVEGLDARMDAIKRIIRPKLEAYGQHFSGFLTTLTGEEIFPHVAKHARRSVNPPDDTWVAFASNKRGYKKLPHFQIGLWKTHVFIWFAVIYECPIKQEFGKELKNHLASIMKEIPDHFVWSIDHTKPEIKKHGELTENELQTMIERLINVKKAELLCGVNIPRDEMINLSKKEFIMLIENTFKTLLPLYQLSKKVYSL</sequence>
<dbReference type="RefSeq" id="WP_419151648.1">
    <property type="nucleotide sequence ID" value="NZ_JAUSTR010000003.1"/>
</dbReference>
<evidence type="ECO:0000256" key="1">
    <source>
        <dbReference type="HAMAP-Rule" id="MF_01851"/>
    </source>
</evidence>
<dbReference type="SUPFAM" id="SSF142913">
    <property type="entry name" value="YktB/PF0168-like"/>
    <property type="match status" value="1"/>
</dbReference>
<dbReference type="Pfam" id="PF06335">
    <property type="entry name" value="DUF1054"/>
    <property type="match status" value="1"/>
</dbReference>
<dbReference type="HAMAP" id="MF_01851">
    <property type="entry name" value="UPF0637"/>
    <property type="match status" value="1"/>
</dbReference>
<accession>A0ABT9VMB7</accession>
<comment type="similarity">
    <text evidence="1">Belongs to the UPF0637 family.</text>
</comment>
<dbReference type="InterPro" id="IPR053707">
    <property type="entry name" value="UPF0637_domain_sf"/>
</dbReference>
<evidence type="ECO:0000313" key="2">
    <source>
        <dbReference type="EMBL" id="MDQ0162108.1"/>
    </source>
</evidence>
<proteinExistence type="inferred from homology"/>
<evidence type="ECO:0000313" key="3">
    <source>
        <dbReference type="Proteomes" id="UP001225646"/>
    </source>
</evidence>
<dbReference type="Gene3D" id="3.30.930.20">
    <property type="entry name" value="Protein of unknown function DUF1054"/>
    <property type="match status" value="1"/>
</dbReference>
<gene>
    <name evidence="2" type="ORF">J2S06_001184</name>
</gene>
<dbReference type="InterPro" id="IPR009403">
    <property type="entry name" value="UPF0637"/>
</dbReference>
<comment type="caution">
    <text evidence="2">The sequence shown here is derived from an EMBL/GenBank/DDBJ whole genome shotgun (WGS) entry which is preliminary data.</text>
</comment>
<dbReference type="Proteomes" id="UP001225646">
    <property type="component" value="Unassembled WGS sequence"/>
</dbReference>
<name>A0ABT9VMB7_9BACI</name>
<protein>
    <recommendedName>
        <fullName evidence="1">UPF0637 protein J2S06_001184</fullName>
    </recommendedName>
</protein>
<dbReference type="EMBL" id="JAUSTR010000003">
    <property type="protein sequence ID" value="MDQ0162108.1"/>
    <property type="molecule type" value="Genomic_DNA"/>
</dbReference>
<reference evidence="2 3" key="1">
    <citation type="submission" date="2023-07" db="EMBL/GenBank/DDBJ databases">
        <title>Genomic Encyclopedia of Type Strains, Phase IV (KMG-IV): sequencing the most valuable type-strain genomes for metagenomic binning, comparative biology and taxonomic classification.</title>
        <authorList>
            <person name="Goeker M."/>
        </authorList>
    </citation>
    <scope>NUCLEOTIDE SEQUENCE [LARGE SCALE GENOMIC DNA]</scope>
    <source>
        <strain evidence="2 3">DSM 19092</strain>
    </source>
</reference>